<accession>B5I6S3</accession>
<dbReference type="Proteomes" id="UP000002785">
    <property type="component" value="Chromosome"/>
</dbReference>
<organism evidence="1 2">
    <name type="scientific">Streptomyces sviceus (strain ATCC 29083 / DSM 924 / JCM 4929 / NBRC 13980 / NCIMB 11184 / NRRL 5439 / UC 5370)</name>
    <dbReference type="NCBI Taxonomy" id="463191"/>
    <lineage>
        <taxon>Bacteria</taxon>
        <taxon>Bacillati</taxon>
        <taxon>Actinomycetota</taxon>
        <taxon>Actinomycetes</taxon>
        <taxon>Kitasatosporales</taxon>
        <taxon>Streptomycetaceae</taxon>
        <taxon>Streptomyces</taxon>
    </lineage>
</organism>
<proteinExistence type="predicted"/>
<dbReference type="EMBL" id="CM000951">
    <property type="protein sequence ID" value="EDY60778.1"/>
    <property type="molecule type" value="Genomic_DNA"/>
</dbReference>
<gene>
    <name evidence="1" type="ORF">SSEG_10148</name>
</gene>
<dbReference type="eggNOG" id="ENOG503211T">
    <property type="taxonomic scope" value="Bacteria"/>
</dbReference>
<dbReference type="RefSeq" id="WP_007385073.1">
    <property type="nucleotide sequence ID" value="NZ_CM000951.1"/>
</dbReference>
<protein>
    <submittedName>
        <fullName evidence="1">Uncharacterized protein</fullName>
    </submittedName>
</protein>
<dbReference type="AlphaFoldDB" id="B5I6S3"/>
<name>B5I6S3_STRX2</name>
<sequence>MSTLTGGPSTEWGPRPPKSALRIWTRYFAQWLWGPPIWVLARIPLLLLAVLEIDVQSSGTGRARKPRWRRRIWVDRERLRLDRIRDPQEQERELRQFLADHRLNCVPPRPGAPVPLPCPGGKHWLGIDGCYYRLLGARRALDIAHNEFGWVPTEGFEKNLPGWLQLRCP</sequence>
<dbReference type="OrthoDB" id="9990506at2"/>
<keyword evidence="2" id="KW-1185">Reference proteome</keyword>
<evidence type="ECO:0000313" key="2">
    <source>
        <dbReference type="Proteomes" id="UP000002785"/>
    </source>
</evidence>
<reference evidence="1" key="1">
    <citation type="submission" date="2009-10" db="EMBL/GenBank/DDBJ databases">
        <title>The genome sequence of Streptomyces sviceus strain ATCC 29083.</title>
        <authorList>
            <consortium name="The Broad Institute Genome Sequencing Platform"/>
            <consortium name="Broad Institute Microbial Sequencing Center"/>
            <person name="Fischbach M."/>
            <person name="Godfrey P."/>
            <person name="Ward D."/>
            <person name="Young S."/>
            <person name="Zeng Q."/>
            <person name="Koehrsen M."/>
            <person name="Alvarado L."/>
            <person name="Berlin A.M."/>
            <person name="Bochicchio J."/>
            <person name="Borenstein D."/>
            <person name="Chapman S.B."/>
            <person name="Chen Z."/>
            <person name="Engels R."/>
            <person name="Freedman E."/>
            <person name="Gellesch M."/>
            <person name="Goldberg J."/>
            <person name="Griggs A."/>
            <person name="Gujja S."/>
            <person name="Heilman E.R."/>
            <person name="Heiman D.I."/>
            <person name="Hepburn T.A."/>
            <person name="Howarth C."/>
            <person name="Jen D."/>
            <person name="Larson L."/>
            <person name="Lewis B."/>
            <person name="Mehta T."/>
            <person name="Park D."/>
            <person name="Pearson M."/>
            <person name="Richards J."/>
            <person name="Roberts A."/>
            <person name="Saif S."/>
            <person name="Shea T.D."/>
            <person name="Shenoy N."/>
            <person name="Sisk P."/>
            <person name="Stolte C."/>
            <person name="Sykes S.N."/>
            <person name="Thomson T."/>
            <person name="Walk T."/>
            <person name="White J."/>
            <person name="Yandava C."/>
            <person name="Straight P."/>
            <person name="Clardy J."/>
            <person name="Hung D."/>
            <person name="Kolter R."/>
            <person name="Mekalanos J."/>
            <person name="Walker S."/>
            <person name="Walsh C.T."/>
            <person name="Wieland-Brown L.C."/>
            <person name="Haas B."/>
            <person name="Nusbaum C."/>
            <person name="Birren B."/>
        </authorList>
    </citation>
    <scope>NUCLEOTIDE SEQUENCE [LARGE SCALE GENOMIC DNA]</scope>
    <source>
        <strain evidence="1">ATCC 29083</strain>
    </source>
</reference>
<dbReference type="HOGENOM" id="CLU_1577671_0_0_11"/>
<evidence type="ECO:0000313" key="1">
    <source>
        <dbReference type="EMBL" id="EDY60778.1"/>
    </source>
</evidence>